<feature type="region of interest" description="Disordered" evidence="9">
    <location>
        <begin position="693"/>
        <end position="713"/>
    </location>
</feature>
<evidence type="ECO:0000256" key="4">
    <source>
        <dbReference type="ARBA" id="ARBA00022980"/>
    </source>
</evidence>
<dbReference type="Gene3D" id="2.30.30.70">
    <property type="entry name" value="Ribosomal protein L21"/>
    <property type="match status" value="1"/>
</dbReference>
<feature type="domain" description="Protein kinase" evidence="10">
    <location>
        <begin position="279"/>
        <end position="574"/>
    </location>
</feature>
<evidence type="ECO:0000256" key="8">
    <source>
        <dbReference type="ARBA" id="ARBA00023274"/>
    </source>
</evidence>
<dbReference type="SMART" id="SM00220">
    <property type="entry name" value="S_TKc"/>
    <property type="match status" value="1"/>
</dbReference>
<dbReference type="Pfam" id="PF00069">
    <property type="entry name" value="Pkinase"/>
    <property type="match status" value="1"/>
</dbReference>
<keyword evidence="8" id="KW-0687">Ribonucleoprotein</keyword>
<dbReference type="InterPro" id="IPR000719">
    <property type="entry name" value="Prot_kinase_dom"/>
</dbReference>
<dbReference type="NCBIfam" id="TIGR01627">
    <property type="entry name" value="A_thal_3515"/>
    <property type="match status" value="1"/>
</dbReference>
<feature type="region of interest" description="Disordered" evidence="9">
    <location>
        <begin position="122"/>
        <end position="141"/>
    </location>
</feature>
<dbReference type="InterPro" id="IPR008271">
    <property type="entry name" value="Ser/Thr_kinase_AS"/>
</dbReference>
<proteinExistence type="inferred from homology"/>
<dbReference type="Pfam" id="PF21729">
    <property type="entry name" value="IRX15_IRX15L_GXM"/>
    <property type="match status" value="1"/>
</dbReference>
<dbReference type="SUPFAM" id="SSF50104">
    <property type="entry name" value="Translation proteins SH3-like domain"/>
    <property type="match status" value="1"/>
</dbReference>
<feature type="region of interest" description="Disordered" evidence="9">
    <location>
        <begin position="598"/>
        <end position="634"/>
    </location>
</feature>
<evidence type="ECO:0000256" key="7">
    <source>
        <dbReference type="ARBA" id="ARBA00023136"/>
    </source>
</evidence>
<dbReference type="InterPro" id="IPR036948">
    <property type="entry name" value="Ribosomal_eL21_sf"/>
</dbReference>
<sequence>LKMPAGHGVRARTRDLFARGFRKKGTIPLSTYLRTFKVGDYVDVKVNGAIHKGMPHKFYHGRTGRVWNVTKRAVGVEVNKQIGNRIIKKRLHVRVEHVQQSRCAEEFKLRIKKNDELKAAAKAKGETISTKRQPKGPKPGFMVEGMTLETVTPIPYDVVNDLKGGYYCSKGARANDTIIDENINNVKERRSTPYSKPSKKRKNSASSRIANVGSSSDGFINDMDTTLAVLIPSDATNSTPMSSGEVSKVNLERKSSRSVFQRRPNNETNKLGPPQQPKMTRITSVSNGERGAQVVAGWPSWLASVAARDLETSQIVALKKVRFANMDPDSVRFMAREIIILRRLDHPNVMKLEGLITSRVSGSMYLIFEYMEHDLAGLASTPGVKFSESQIKCYMKQLLHGLEHCHSRGVLHRDIKGSNLLLDHNNNLKIGDFGLANFYGDHQKQPLTSRVVTLWYRPPELLFGSTDYGVAVDMWSTGCILAELFNGKAIMPGRTEVEQLHKIFKLCGSPSEEYWKGSKLPHATIFKPQQPYKRCVAETFKSLPSSALELVEVLLAVEPDARGTTAHALESEFFTTKPFASDPSSLPKYQPRKELDVKLQKEEARRKKGTISKENELKQVAKESKAFNPNDDAALKSVVMRGSSRSPPPRKELRMQRSFVQRGSAQLTKFSNSVAARDASHFAIANPRWFEDKYNNKKEKQKDGDDSTKDKESTGKKNILNINCLCYVKTNVTVQTRASLAANGRTQQMRTRTSQTQELKLLLICLFAALVLIFIVRSTLTTSQQHQTPEETTRSKGCAGACNKLPRSLAQALIHYSTSVITPQQTLKEIAVSSRVLEKKSPCNFLVFGLGHDSLMWSSLNYGGRTVFLEEDEAWIKQIKRRFPMLESYHVTYDSKVNQAENLIEVGKGPECTAIGDPRYSMCQLALKGLPAEIYETSWDLIMVDAPTGYYDEAPGRMTAIYTAGMMARNRERVGETDVFVHDVNREVEDKFSKAFLCEGYMKKQEGRLRHFVIPSYRDGSESNRPFCP</sequence>
<dbReference type="PROSITE" id="PS00108">
    <property type="entry name" value="PROTEIN_KINASE_ST"/>
    <property type="match status" value="1"/>
</dbReference>
<keyword evidence="3" id="KW-0812">Transmembrane</keyword>
<protein>
    <recommendedName>
        <fullName evidence="10">Protein kinase domain-containing protein</fullName>
    </recommendedName>
</protein>
<dbReference type="Gene3D" id="6.10.250.3260">
    <property type="match status" value="1"/>
</dbReference>
<evidence type="ECO:0000256" key="2">
    <source>
        <dbReference type="ARBA" id="ARBA00008427"/>
    </source>
</evidence>
<keyword evidence="5" id="KW-1133">Transmembrane helix</keyword>
<evidence type="ECO:0000313" key="12">
    <source>
        <dbReference type="Proteomes" id="UP000824890"/>
    </source>
</evidence>
<evidence type="ECO:0000256" key="6">
    <source>
        <dbReference type="ARBA" id="ARBA00023034"/>
    </source>
</evidence>
<dbReference type="EMBL" id="JAGKQM010000008">
    <property type="protein sequence ID" value="KAH0916634.1"/>
    <property type="molecule type" value="Genomic_DNA"/>
</dbReference>
<keyword evidence="12" id="KW-1185">Reference proteome</keyword>
<feature type="compositionally biased region" description="Polar residues" evidence="9">
    <location>
        <begin position="204"/>
        <end position="217"/>
    </location>
</feature>
<evidence type="ECO:0000259" key="10">
    <source>
        <dbReference type="PROSITE" id="PS50011"/>
    </source>
</evidence>
<feature type="non-terminal residue" evidence="11">
    <location>
        <position position="1"/>
    </location>
</feature>
<reference evidence="11 12" key="1">
    <citation type="submission" date="2021-05" db="EMBL/GenBank/DDBJ databases">
        <title>Genome Assembly of Synthetic Allotetraploid Brassica napus Reveals Homoeologous Exchanges between Subgenomes.</title>
        <authorList>
            <person name="Davis J.T."/>
        </authorList>
    </citation>
    <scope>NUCLEOTIDE SEQUENCE [LARGE SCALE GENOMIC DNA]</scope>
    <source>
        <strain evidence="12">cv. Da-Ae</strain>
        <tissue evidence="11">Seedling</tissue>
    </source>
</reference>
<dbReference type="Gene3D" id="3.30.200.20">
    <property type="entry name" value="Phosphorylase Kinase, domain 1"/>
    <property type="match status" value="1"/>
</dbReference>
<feature type="compositionally biased region" description="Polar residues" evidence="9">
    <location>
        <begin position="234"/>
        <end position="245"/>
    </location>
</feature>
<comment type="caution">
    <text evidence="11">The sequence shown here is derived from an EMBL/GenBank/DDBJ whole genome shotgun (WGS) entry which is preliminary data.</text>
</comment>
<feature type="compositionally biased region" description="Basic and acidic residues" evidence="9">
    <location>
        <begin position="598"/>
        <end position="625"/>
    </location>
</feature>
<comment type="similarity">
    <text evidence="2">Belongs to the eukaryotic ribosomal protein eL21 family.</text>
</comment>
<dbReference type="Pfam" id="PF01157">
    <property type="entry name" value="Ribosomal_L21e"/>
    <property type="match status" value="1"/>
</dbReference>
<gene>
    <name evidence="11" type="ORF">HID58_031080</name>
</gene>
<comment type="subcellular location">
    <subcellularLocation>
        <location evidence="1">Golgi apparatus membrane</location>
        <topology evidence="1">Single-pass membrane protein</topology>
    </subcellularLocation>
</comment>
<feature type="region of interest" description="Disordered" evidence="9">
    <location>
        <begin position="184"/>
        <end position="217"/>
    </location>
</feature>
<keyword evidence="4" id="KW-0689">Ribosomal protein</keyword>
<dbReference type="PANTHER" id="PTHR31444">
    <property type="entry name" value="OS11G0490100 PROTEIN"/>
    <property type="match status" value="1"/>
</dbReference>
<dbReference type="PROSITE" id="PS50011">
    <property type="entry name" value="PROTEIN_KINASE_DOM"/>
    <property type="match status" value="1"/>
</dbReference>
<dbReference type="InterPro" id="IPR006514">
    <property type="entry name" value="IRX15/GXM/AGM"/>
</dbReference>
<evidence type="ECO:0000256" key="5">
    <source>
        <dbReference type="ARBA" id="ARBA00022989"/>
    </source>
</evidence>
<evidence type="ECO:0000256" key="1">
    <source>
        <dbReference type="ARBA" id="ARBA00004194"/>
    </source>
</evidence>
<dbReference type="InterPro" id="IPR008991">
    <property type="entry name" value="Translation_prot_SH3-like_sf"/>
</dbReference>
<dbReference type="Proteomes" id="UP000824890">
    <property type="component" value="Unassembled WGS sequence"/>
</dbReference>
<evidence type="ECO:0000313" key="11">
    <source>
        <dbReference type="EMBL" id="KAH0916634.1"/>
    </source>
</evidence>
<evidence type="ECO:0000256" key="3">
    <source>
        <dbReference type="ARBA" id="ARBA00022692"/>
    </source>
</evidence>
<keyword evidence="7" id="KW-0472">Membrane</keyword>
<dbReference type="PROSITE" id="PS01171">
    <property type="entry name" value="RIBOSOMAL_L21E"/>
    <property type="match status" value="1"/>
</dbReference>
<dbReference type="Gene3D" id="1.10.510.10">
    <property type="entry name" value="Transferase(Phosphotransferase) domain 1"/>
    <property type="match status" value="1"/>
</dbReference>
<dbReference type="InterPro" id="IPR001147">
    <property type="entry name" value="Ribosomal_eL21"/>
</dbReference>
<dbReference type="InterPro" id="IPR011009">
    <property type="entry name" value="Kinase-like_dom_sf"/>
</dbReference>
<feature type="region of interest" description="Disordered" evidence="9">
    <location>
        <begin position="234"/>
        <end position="279"/>
    </location>
</feature>
<organism evidence="11 12">
    <name type="scientific">Brassica napus</name>
    <name type="common">Rape</name>
    <dbReference type="NCBI Taxonomy" id="3708"/>
    <lineage>
        <taxon>Eukaryota</taxon>
        <taxon>Viridiplantae</taxon>
        <taxon>Streptophyta</taxon>
        <taxon>Embryophyta</taxon>
        <taxon>Tracheophyta</taxon>
        <taxon>Spermatophyta</taxon>
        <taxon>Magnoliopsida</taxon>
        <taxon>eudicotyledons</taxon>
        <taxon>Gunneridae</taxon>
        <taxon>Pentapetalae</taxon>
        <taxon>rosids</taxon>
        <taxon>malvids</taxon>
        <taxon>Brassicales</taxon>
        <taxon>Brassicaceae</taxon>
        <taxon>Brassiceae</taxon>
        <taxon>Brassica</taxon>
    </lineage>
</organism>
<keyword evidence="6" id="KW-0333">Golgi apparatus</keyword>
<evidence type="ECO:0000256" key="9">
    <source>
        <dbReference type="SAM" id="MobiDB-lite"/>
    </source>
</evidence>
<name>A0ABQ8CHS6_BRANA</name>
<dbReference type="InterPro" id="IPR018259">
    <property type="entry name" value="Ribosomal_eL21_CS"/>
</dbReference>
<accession>A0ABQ8CHS6</accession>
<dbReference type="SUPFAM" id="SSF56112">
    <property type="entry name" value="Protein kinase-like (PK-like)"/>
    <property type="match status" value="1"/>
</dbReference>